<reference evidence="2 3" key="1">
    <citation type="submission" date="2024-01" db="EMBL/GenBank/DDBJ databases">
        <title>The genome of the rayed Mediterranean limpet Patella caerulea (Linnaeus, 1758).</title>
        <authorList>
            <person name="Anh-Thu Weber A."/>
            <person name="Halstead-Nussloch G."/>
        </authorList>
    </citation>
    <scope>NUCLEOTIDE SEQUENCE [LARGE SCALE GENOMIC DNA]</scope>
    <source>
        <strain evidence="2">AATW-2023a</strain>
        <tissue evidence="2">Whole specimen</tissue>
    </source>
</reference>
<protein>
    <submittedName>
        <fullName evidence="2">Uncharacterized protein</fullName>
    </submittedName>
</protein>
<dbReference type="Proteomes" id="UP001347796">
    <property type="component" value="Unassembled WGS sequence"/>
</dbReference>
<evidence type="ECO:0000313" key="3">
    <source>
        <dbReference type="Proteomes" id="UP001347796"/>
    </source>
</evidence>
<dbReference type="GO" id="GO:0008104">
    <property type="term" value="P:intracellular protein localization"/>
    <property type="evidence" value="ECO:0007669"/>
    <property type="project" value="TreeGrafter"/>
</dbReference>
<gene>
    <name evidence="2" type="ORF">SNE40_006378</name>
</gene>
<name>A0AAN8Q108_PATCE</name>
<dbReference type="EMBL" id="JAZGQO010000006">
    <property type="protein sequence ID" value="KAK6183776.1"/>
    <property type="molecule type" value="Genomic_DNA"/>
</dbReference>
<dbReference type="GO" id="GO:0005739">
    <property type="term" value="C:mitochondrion"/>
    <property type="evidence" value="ECO:0007669"/>
    <property type="project" value="TreeGrafter"/>
</dbReference>
<dbReference type="PANTHER" id="PTHR13155">
    <property type="entry name" value="A-KINASE ANCHOR PROTEINS"/>
    <property type="match status" value="1"/>
</dbReference>
<dbReference type="GO" id="GO:0005886">
    <property type="term" value="C:plasma membrane"/>
    <property type="evidence" value="ECO:0007669"/>
    <property type="project" value="TreeGrafter"/>
</dbReference>
<accession>A0AAN8Q108</accession>
<sequence>MSLGSVNDYGQFVSEFTREPDHKEKKALFFKKSRTKEKEQEEMALQIAQMILNDVATMTKTGDLCSGKDNPSTSAIPHKQQPKL</sequence>
<feature type="region of interest" description="Disordered" evidence="1">
    <location>
        <begin position="61"/>
        <end position="84"/>
    </location>
</feature>
<organism evidence="2 3">
    <name type="scientific">Patella caerulea</name>
    <name type="common">Rayed Mediterranean limpet</name>
    <dbReference type="NCBI Taxonomy" id="87958"/>
    <lineage>
        <taxon>Eukaryota</taxon>
        <taxon>Metazoa</taxon>
        <taxon>Spiralia</taxon>
        <taxon>Lophotrochozoa</taxon>
        <taxon>Mollusca</taxon>
        <taxon>Gastropoda</taxon>
        <taxon>Patellogastropoda</taxon>
        <taxon>Patelloidea</taxon>
        <taxon>Patellidae</taxon>
        <taxon>Patella</taxon>
    </lineage>
</organism>
<proteinExistence type="predicted"/>
<comment type="caution">
    <text evidence="2">The sequence shown here is derived from an EMBL/GenBank/DDBJ whole genome shotgun (WGS) entry which is preliminary data.</text>
</comment>
<keyword evidence="3" id="KW-1185">Reference proteome</keyword>
<dbReference type="InterPro" id="IPR052246">
    <property type="entry name" value="Cell_Polariz_PKAAnc"/>
</dbReference>
<evidence type="ECO:0000256" key="1">
    <source>
        <dbReference type="SAM" id="MobiDB-lite"/>
    </source>
</evidence>
<evidence type="ECO:0000313" key="2">
    <source>
        <dbReference type="EMBL" id="KAK6183776.1"/>
    </source>
</evidence>
<dbReference type="PANTHER" id="PTHR13155:SF1">
    <property type="entry name" value="A-KINASE ANCHOR PROTEIN 10, MITOCHONDRIAL"/>
    <property type="match status" value="1"/>
</dbReference>
<dbReference type="AlphaFoldDB" id="A0AAN8Q108"/>